<dbReference type="Proteomes" id="UP001186944">
    <property type="component" value="Unassembled WGS sequence"/>
</dbReference>
<dbReference type="GO" id="GO:0008757">
    <property type="term" value="F:S-adenosylmethionine-dependent methyltransferase activity"/>
    <property type="evidence" value="ECO:0007669"/>
    <property type="project" value="InterPro"/>
</dbReference>
<comment type="caution">
    <text evidence="7">The sequence shown here is derived from an EMBL/GenBank/DDBJ whole genome shotgun (WGS) entry which is preliminary data.</text>
</comment>
<feature type="domain" description="Methyltransferase type 11" evidence="6">
    <location>
        <begin position="53"/>
        <end position="157"/>
    </location>
</feature>
<evidence type="ECO:0000313" key="8">
    <source>
        <dbReference type="Proteomes" id="UP001186944"/>
    </source>
</evidence>
<accession>A0AA88XTP8</accession>
<dbReference type="EMBL" id="VSWD01000011">
    <property type="protein sequence ID" value="KAK3088532.1"/>
    <property type="molecule type" value="Genomic_DNA"/>
</dbReference>
<evidence type="ECO:0000256" key="2">
    <source>
        <dbReference type="ARBA" id="ARBA00022603"/>
    </source>
</evidence>
<dbReference type="Pfam" id="PF01564">
    <property type="entry name" value="Spermine_synth"/>
    <property type="match status" value="1"/>
</dbReference>
<evidence type="ECO:0000256" key="5">
    <source>
        <dbReference type="SAM" id="MobiDB-lite"/>
    </source>
</evidence>
<proteinExistence type="inferred from homology"/>
<evidence type="ECO:0000256" key="3">
    <source>
        <dbReference type="ARBA" id="ARBA00022679"/>
    </source>
</evidence>
<keyword evidence="4" id="KW-0511">Multifunctional enzyme</keyword>
<name>A0AA88XTP8_PINIB</name>
<comment type="similarity">
    <text evidence="1">Belongs to the methyltransferase superfamily.</text>
</comment>
<feature type="region of interest" description="Disordered" evidence="5">
    <location>
        <begin position="631"/>
        <end position="689"/>
    </location>
</feature>
<feature type="compositionally biased region" description="Basic and acidic residues" evidence="5">
    <location>
        <begin position="670"/>
        <end position="689"/>
    </location>
</feature>
<dbReference type="PANTHER" id="PTHR12176">
    <property type="entry name" value="SAM-DEPENDENT METHYLTRANSFERASE SUPERFAMILY PROTEIN"/>
    <property type="match status" value="1"/>
</dbReference>
<evidence type="ECO:0000256" key="4">
    <source>
        <dbReference type="ARBA" id="ARBA00023268"/>
    </source>
</evidence>
<keyword evidence="2" id="KW-0489">Methyltransferase</keyword>
<reference evidence="7" key="1">
    <citation type="submission" date="2019-08" db="EMBL/GenBank/DDBJ databases">
        <title>The improved chromosome-level genome for the pearl oyster Pinctada fucata martensii using PacBio sequencing and Hi-C.</title>
        <authorList>
            <person name="Zheng Z."/>
        </authorList>
    </citation>
    <scope>NUCLEOTIDE SEQUENCE</scope>
    <source>
        <strain evidence="7">ZZ-2019</strain>
        <tissue evidence="7">Adductor muscle</tissue>
    </source>
</reference>
<evidence type="ECO:0000259" key="6">
    <source>
        <dbReference type="Pfam" id="PF08241"/>
    </source>
</evidence>
<dbReference type="InterPro" id="IPR013216">
    <property type="entry name" value="Methyltransf_11"/>
</dbReference>
<dbReference type="SUPFAM" id="SSF53335">
    <property type="entry name" value="S-adenosyl-L-methionine-dependent methyltransferases"/>
    <property type="match status" value="2"/>
</dbReference>
<protein>
    <recommendedName>
        <fullName evidence="6">Methyltransferase type 11 domain-containing protein</fullName>
    </recommendedName>
</protein>
<dbReference type="Pfam" id="PF08241">
    <property type="entry name" value="Methyltransf_11"/>
    <property type="match status" value="1"/>
</dbReference>
<keyword evidence="8" id="KW-1185">Reference proteome</keyword>
<dbReference type="InterPro" id="IPR029063">
    <property type="entry name" value="SAM-dependent_MTases_sf"/>
</dbReference>
<dbReference type="InterPro" id="IPR051419">
    <property type="entry name" value="Lys/N-term_MeTrsfase_sf"/>
</dbReference>
<dbReference type="AlphaFoldDB" id="A0AA88XTP8"/>
<evidence type="ECO:0000256" key="1">
    <source>
        <dbReference type="ARBA" id="ARBA00008361"/>
    </source>
</evidence>
<keyword evidence="3" id="KW-0808">Transferase</keyword>
<dbReference type="CDD" id="cd02440">
    <property type="entry name" value="AdoMet_MTases"/>
    <property type="match status" value="1"/>
</dbReference>
<evidence type="ECO:0000313" key="7">
    <source>
        <dbReference type="EMBL" id="KAK3088532.1"/>
    </source>
</evidence>
<dbReference type="GO" id="GO:0032259">
    <property type="term" value="P:methylation"/>
    <property type="evidence" value="ECO:0007669"/>
    <property type="project" value="UniProtKB-KW"/>
</dbReference>
<dbReference type="Gene3D" id="3.40.50.150">
    <property type="entry name" value="Vaccinia Virus protein VP39"/>
    <property type="match status" value="2"/>
</dbReference>
<sequence>MDLLPSSHTEFQSPQYWDQFFRKRGTKAFEWYGEYPELCEVLHKYVKSLDRILMVGCGNSQLSENMYDVGYRHITNIDISDTVIRQMTDRHKDQRPEMSFIKMDATKMDFEDGSYSVVLDKGTLDALMVDDSVEVVTMVESMFTEISRVLKQGGRYLCISLLQEHILNEVLKFFPELGWPVRVHKIEVDGSENTEKSFCLPVFVIVLTKFKKMPNMKAILEVATTEDKIRRYDSTEDIKTVLKEQQYYAILRQQISNRNLCGEQISLMLFTAASEEPRYTLHIVDNIIPMARKFAIFIVPQGRETEWLFGTEAGRSHLAQSAEFQRLVVATLNRLHQYESMDSIKQELSMKVLELAPPGFNTSTQVPFLSLGDDIGYRKILYQGHSDLSGDYVVEDVEIEEGNFFRRLIFMANRNIIQSEARLIPEPGQKKKKKKQQRKLVVDKQYLASQYYGPVIAGLGFITDFQEKDENVSLLLIGLGGGGLASFIHLNFPKVVLDVVDIDNDIVLIARDWFGFTEDDRMTVHVTDGLDYVQKLHSAGKSRDVIIIDVDSKDNSVGMNCPPQAFVEIDFLQTVKAALSDRGILIINLVCRDEMLRVQVLVQISSVFPTVLTKEFKDDINIVVYASKQSKPRPSNVETSKVKEITGSDEELTVKTSTEEDSNVQTLSDGKTEGPDKSSDSTDLQDTKAPECFLDERTRKFNHNIRSLDAILKVQNKRNRFMFRGSNG</sequence>
<organism evidence="7 8">
    <name type="scientific">Pinctada imbricata</name>
    <name type="common">Atlantic pearl-oyster</name>
    <name type="synonym">Pinctada martensii</name>
    <dbReference type="NCBI Taxonomy" id="66713"/>
    <lineage>
        <taxon>Eukaryota</taxon>
        <taxon>Metazoa</taxon>
        <taxon>Spiralia</taxon>
        <taxon>Lophotrochozoa</taxon>
        <taxon>Mollusca</taxon>
        <taxon>Bivalvia</taxon>
        <taxon>Autobranchia</taxon>
        <taxon>Pteriomorphia</taxon>
        <taxon>Pterioida</taxon>
        <taxon>Pterioidea</taxon>
        <taxon>Pteriidae</taxon>
        <taxon>Pinctada</taxon>
    </lineage>
</organism>
<gene>
    <name evidence="7" type="ORF">FSP39_020234</name>
</gene>
<dbReference type="PANTHER" id="PTHR12176:SF78">
    <property type="entry name" value="EEF1A LYSINE AND N-TERMINAL METHYLTRANSFERASE"/>
    <property type="match status" value="1"/>
</dbReference>
<dbReference type="FunFam" id="3.40.50.150:FF:000110">
    <property type="entry name" value="methyltransferase-like protein 13 isoform X1"/>
    <property type="match status" value="1"/>
</dbReference>